<dbReference type="InterPro" id="IPR046341">
    <property type="entry name" value="SET_dom_sf"/>
</dbReference>
<dbReference type="InterPro" id="IPR013087">
    <property type="entry name" value="Znf_C2H2_type"/>
</dbReference>
<dbReference type="OMA" id="RAHLKFK"/>
<organism evidence="7 8">
    <name type="scientific">Salmo salar</name>
    <name type="common">Atlantic salmon</name>
    <dbReference type="NCBI Taxonomy" id="8030"/>
    <lineage>
        <taxon>Eukaryota</taxon>
        <taxon>Metazoa</taxon>
        <taxon>Chordata</taxon>
        <taxon>Craniata</taxon>
        <taxon>Vertebrata</taxon>
        <taxon>Euteleostomi</taxon>
        <taxon>Actinopterygii</taxon>
        <taxon>Neopterygii</taxon>
        <taxon>Teleostei</taxon>
        <taxon>Protacanthopterygii</taxon>
        <taxon>Salmoniformes</taxon>
        <taxon>Salmonidae</taxon>
        <taxon>Salmoninae</taxon>
        <taxon>Salmo</taxon>
    </lineage>
</organism>
<dbReference type="PROSITE" id="PS00028">
    <property type="entry name" value="ZINC_FINGER_C2H2_1"/>
    <property type="match status" value="1"/>
</dbReference>
<dbReference type="GeneID" id="106562826"/>
<dbReference type="GO" id="GO:0014003">
    <property type="term" value="P:oligodendrocyte development"/>
    <property type="evidence" value="ECO:0007669"/>
    <property type="project" value="TreeGrafter"/>
</dbReference>
<dbReference type="InterPro" id="IPR036236">
    <property type="entry name" value="Znf_C2H2_sf"/>
</dbReference>
<feature type="domain" description="C2H2-type" evidence="5">
    <location>
        <begin position="514"/>
        <end position="536"/>
    </location>
</feature>
<dbReference type="GO" id="GO:0008270">
    <property type="term" value="F:zinc ion binding"/>
    <property type="evidence" value="ECO:0007669"/>
    <property type="project" value="UniProtKB-KW"/>
</dbReference>
<feature type="region of interest" description="Disordered" evidence="4">
    <location>
        <begin position="221"/>
        <end position="311"/>
    </location>
</feature>
<keyword evidence="3" id="KW-0862">Zinc</keyword>
<evidence type="ECO:0000256" key="4">
    <source>
        <dbReference type="SAM" id="MobiDB-lite"/>
    </source>
</evidence>
<evidence type="ECO:0000256" key="1">
    <source>
        <dbReference type="ARBA" id="ARBA00004123"/>
    </source>
</evidence>
<feature type="compositionally biased region" description="Polar residues" evidence="4">
    <location>
        <begin position="404"/>
        <end position="430"/>
    </location>
</feature>
<dbReference type="GO" id="GO:0006355">
    <property type="term" value="P:regulation of DNA-templated transcription"/>
    <property type="evidence" value="ECO:0007669"/>
    <property type="project" value="TreeGrafter"/>
</dbReference>
<dbReference type="STRING" id="8030.ENSSSAP00000028229"/>
<comment type="subcellular location">
    <subcellularLocation>
        <location evidence="1">Nucleus</location>
    </subcellularLocation>
</comment>
<reference evidence="8" key="1">
    <citation type="submission" date="2025-08" db="UniProtKB">
        <authorList>
            <consortium name="RefSeq"/>
        </authorList>
    </citation>
    <scope>IDENTIFICATION</scope>
</reference>
<name>A0A1S3KXF4_SALSA</name>
<dbReference type="Gene3D" id="2.170.270.10">
    <property type="entry name" value="SET domain"/>
    <property type="match status" value="1"/>
</dbReference>
<keyword evidence="2" id="KW-0539">Nucleus</keyword>
<dbReference type="SMART" id="SM00355">
    <property type="entry name" value="ZnF_C2H2"/>
    <property type="match status" value="3"/>
</dbReference>
<dbReference type="PROSITE" id="PS50280">
    <property type="entry name" value="SET"/>
    <property type="match status" value="1"/>
</dbReference>
<dbReference type="PANTHER" id="PTHR16516">
    <property type="entry name" value="AGAP007109-PA"/>
    <property type="match status" value="1"/>
</dbReference>
<dbReference type="Pfam" id="PF21549">
    <property type="entry name" value="PRDM2_PR"/>
    <property type="match status" value="1"/>
</dbReference>
<dbReference type="PaxDb" id="8030-ENSSSAP00000028229"/>
<dbReference type="SUPFAM" id="SSF82199">
    <property type="entry name" value="SET domain"/>
    <property type="match status" value="1"/>
</dbReference>
<keyword evidence="3" id="KW-0479">Metal-binding</keyword>
<dbReference type="Gene3D" id="3.30.160.60">
    <property type="entry name" value="Classic Zinc Finger"/>
    <property type="match status" value="1"/>
</dbReference>
<evidence type="ECO:0000256" key="2">
    <source>
        <dbReference type="ARBA" id="ARBA00023242"/>
    </source>
</evidence>
<feature type="domain" description="C2H2-type" evidence="5">
    <location>
        <begin position="193"/>
        <end position="221"/>
    </location>
</feature>
<accession>A0A1S3KXF4</accession>
<feature type="region of interest" description="Disordered" evidence="4">
    <location>
        <begin position="339"/>
        <end position="443"/>
    </location>
</feature>
<dbReference type="AlphaFoldDB" id="A0A1S3KXF4"/>
<feature type="compositionally biased region" description="Basic and acidic residues" evidence="4">
    <location>
        <begin position="260"/>
        <end position="272"/>
    </location>
</feature>
<feature type="compositionally biased region" description="Polar residues" evidence="4">
    <location>
        <begin position="363"/>
        <end position="372"/>
    </location>
</feature>
<evidence type="ECO:0000256" key="3">
    <source>
        <dbReference type="PROSITE-ProRule" id="PRU00042"/>
    </source>
</evidence>
<dbReference type="KEGG" id="sasa:106562826"/>
<protein>
    <submittedName>
        <fullName evidence="8">PR domain zinc finger protein 8</fullName>
    </submittedName>
</protein>
<dbReference type="SUPFAM" id="SSF57667">
    <property type="entry name" value="beta-beta-alpha zinc fingers"/>
    <property type="match status" value="1"/>
</dbReference>
<gene>
    <name evidence="8" type="primary">LOC106562826</name>
</gene>
<dbReference type="GO" id="GO:0005634">
    <property type="term" value="C:nucleus"/>
    <property type="evidence" value="ECO:0007669"/>
    <property type="project" value="UniProtKB-SubCell"/>
</dbReference>
<keyword evidence="3" id="KW-0863">Zinc-finger</keyword>
<evidence type="ECO:0000259" key="5">
    <source>
        <dbReference type="PROSITE" id="PS50157"/>
    </source>
</evidence>
<dbReference type="Bgee" id="ENSSSAG00000036193">
    <property type="expression patterns" value="Expressed in sexually immature organism"/>
</dbReference>
<evidence type="ECO:0000313" key="7">
    <source>
        <dbReference type="Proteomes" id="UP001652741"/>
    </source>
</evidence>
<dbReference type="InterPro" id="IPR052296">
    <property type="entry name" value="TR-Histone_Methyltrans"/>
</dbReference>
<dbReference type="InterPro" id="IPR001214">
    <property type="entry name" value="SET_dom"/>
</dbReference>
<dbReference type="RefSeq" id="XP_013983323.1">
    <property type="nucleotide sequence ID" value="XM_014127848.2"/>
</dbReference>
<feature type="domain" description="C2H2-type" evidence="5">
    <location>
        <begin position="562"/>
        <end position="585"/>
    </location>
</feature>
<feature type="domain" description="SET" evidence="6">
    <location>
        <begin position="55"/>
        <end position="171"/>
    </location>
</feature>
<feature type="compositionally biased region" description="Polar residues" evidence="4">
    <location>
        <begin position="221"/>
        <end position="235"/>
    </location>
</feature>
<dbReference type="Pfam" id="PF00096">
    <property type="entry name" value="zf-C2H2"/>
    <property type="match status" value="1"/>
</dbReference>
<evidence type="ECO:0000259" key="6">
    <source>
        <dbReference type="PROSITE" id="PS50280"/>
    </source>
</evidence>
<keyword evidence="7" id="KW-1185">Reference proteome</keyword>
<evidence type="ECO:0000313" key="8">
    <source>
        <dbReference type="RefSeq" id="XP_013983323.1"/>
    </source>
</evidence>
<dbReference type="Proteomes" id="UP001652741">
    <property type="component" value="Chromosome ssa01"/>
</dbReference>
<dbReference type="OrthoDB" id="5814089at2759"/>
<dbReference type="PANTHER" id="PTHR16516:SF7">
    <property type="entry name" value="PR DOMAIN ZINC FINGER PROTEIN 8"/>
    <property type="match status" value="1"/>
</dbReference>
<sequence>MYWWASTRHNTLYNTSRDSANKRSADLSTSQLFAMEILEAEIRSKLVCNTGARAAQIAQRWINDIFTRVHTTCDVPEHAVFGPCELNHTTVYDSIAYIALKSMDRRSAPYILRVDTSAHKMPTDGPMWLRLVQSARSSEEQNLEAYVKNGQLFFRALRTIQKDEELLVWYGKDLARLLLLNPLQTQSKGAGSYTCTNCNQGFESEFPFLAHWRFLCTQRQPNSHTTKPGQDNTNHVKPDSLPIPAFKRSHPETSPQDGKPATDFHNLARDMENTSNKTGLYGTRSAGSALKRKHTEEDRNGPQPLVRKQEPLERGYCTLNVNQPPSPVTCHLPTNIIRSTFTKDRTTQLKPQLKTSGPEDIRSNPQNQSIQPGSDPAVEQRDSKKKALKDTLSLSPSRSEETSTDSPPVTSAFNQVSVSENRRSAFSQPPRSVPLPQTTPLPERAKISITTPSTDLHRPVLVQGVLKQRHPLYSPAALWPWTPGRPLQVPIPPSPVLLSPSVSRLSPLCLPAQNWCAKCNISFRLTSDLVQHMRSHHKRALDATGSACGVKQQRRREREERLKCSICSEVFRQRHHLARHMTSHT</sequence>
<dbReference type="PROSITE" id="PS50157">
    <property type="entry name" value="ZINC_FINGER_C2H2_2"/>
    <property type="match status" value="3"/>
</dbReference>
<proteinExistence type="predicted"/>